<dbReference type="GO" id="GO:0005992">
    <property type="term" value="P:trehalose biosynthetic process"/>
    <property type="evidence" value="ECO:0007669"/>
    <property type="project" value="InterPro"/>
</dbReference>
<dbReference type="Pfam" id="PF00982">
    <property type="entry name" value="Glyco_transf_20"/>
    <property type="match status" value="1"/>
</dbReference>
<comment type="caution">
    <text evidence="2">The sequence shown here is derived from an EMBL/GenBank/DDBJ whole genome shotgun (WGS) entry which is preliminary data.</text>
</comment>
<dbReference type="AlphaFoldDB" id="A0A3F2S4K2"/>
<name>A0A3F2S4K2_9STRA</name>
<dbReference type="Proteomes" id="UP000277300">
    <property type="component" value="Unassembled WGS sequence"/>
</dbReference>
<evidence type="ECO:0000313" key="1">
    <source>
        <dbReference type="EMBL" id="RLN53588.1"/>
    </source>
</evidence>
<protein>
    <submittedName>
        <fullName evidence="2">Uncharacterized protein</fullName>
    </submittedName>
</protein>
<dbReference type="PANTHER" id="PTHR10788:SF94">
    <property type="entry name" value="ALPHA,ALPHA-TREHALOSE-PHOSPHATE SYNTHASE [UDP-FORMING] 5"/>
    <property type="match status" value="1"/>
</dbReference>
<dbReference type="GO" id="GO:0005829">
    <property type="term" value="C:cytosol"/>
    <property type="evidence" value="ECO:0007669"/>
    <property type="project" value="TreeGrafter"/>
</dbReference>
<accession>A0A3F2S4K2</accession>
<dbReference type="GO" id="GO:0004805">
    <property type="term" value="F:trehalose-phosphatase activity"/>
    <property type="evidence" value="ECO:0007669"/>
    <property type="project" value="TreeGrafter"/>
</dbReference>
<dbReference type="OrthoDB" id="755951at2759"/>
<dbReference type="Gene3D" id="3.40.50.2000">
    <property type="entry name" value="Glycogen Phosphorylase B"/>
    <property type="match status" value="1"/>
</dbReference>
<reference evidence="3 4" key="1">
    <citation type="submission" date="2018-07" db="EMBL/GenBank/DDBJ databases">
        <title>Genome sequencing of oomycete isolates from Chile give support for New Zealand origin for Phytophthora kernoviae and make available the first Nothophytophthora sp. genome.</title>
        <authorList>
            <person name="Studholme D.J."/>
            <person name="Sanfuentes E."/>
            <person name="Panda P."/>
            <person name="Hill R."/>
            <person name="Sambles C."/>
            <person name="Grant M."/>
            <person name="Williams N.M."/>
            <person name="Mcdougal R.L."/>
        </authorList>
    </citation>
    <scope>NUCLEOTIDE SEQUENCE [LARGE SCALE GENOMIC DNA]</scope>
    <source>
        <strain evidence="2">Chile6</strain>
        <strain evidence="1">Chile7</strain>
    </source>
</reference>
<dbReference type="Proteomes" id="UP000284657">
    <property type="component" value="Unassembled WGS sequence"/>
</dbReference>
<organism evidence="2 3">
    <name type="scientific">Phytophthora kernoviae</name>
    <dbReference type="NCBI Taxonomy" id="325452"/>
    <lineage>
        <taxon>Eukaryota</taxon>
        <taxon>Sar</taxon>
        <taxon>Stramenopiles</taxon>
        <taxon>Oomycota</taxon>
        <taxon>Peronosporomycetes</taxon>
        <taxon>Peronosporales</taxon>
        <taxon>Peronosporaceae</taxon>
        <taxon>Phytophthora</taxon>
    </lineage>
</organism>
<evidence type="ECO:0000313" key="3">
    <source>
        <dbReference type="Proteomes" id="UP000277300"/>
    </source>
</evidence>
<gene>
    <name evidence="1" type="ORF">BBJ29_007226</name>
    <name evidence="2" type="ORF">BBP00_00000389</name>
</gene>
<evidence type="ECO:0000313" key="2">
    <source>
        <dbReference type="EMBL" id="RLN69343.1"/>
    </source>
</evidence>
<sequence length="152" mass="17046">MTQQGEPRPKTVLIVLNVLPLVFEPNASSPSGWDVSWATSATATLYRTLVRDADKYSPLFIGCPEIFVAKSEEAALEKQLLKLRCVPVFLDPPVAHRYFQGFCKGVLWPVFHNVVDVYNSAELQLDNVEEKPRVSKWWFGGEKEDTGSSICS</sequence>
<evidence type="ECO:0000313" key="4">
    <source>
        <dbReference type="Proteomes" id="UP000284657"/>
    </source>
</evidence>
<proteinExistence type="predicted"/>
<dbReference type="EMBL" id="MBAD02001559">
    <property type="protein sequence ID" value="RLN53588.1"/>
    <property type="molecule type" value="Genomic_DNA"/>
</dbReference>
<dbReference type="SUPFAM" id="SSF53756">
    <property type="entry name" value="UDP-Glycosyltransferase/glycogen phosphorylase"/>
    <property type="match status" value="1"/>
</dbReference>
<dbReference type="InterPro" id="IPR001830">
    <property type="entry name" value="Glyco_trans_20"/>
</dbReference>
<dbReference type="EMBL" id="MBDO02000005">
    <property type="protein sequence ID" value="RLN69343.1"/>
    <property type="molecule type" value="Genomic_DNA"/>
</dbReference>
<dbReference type="PANTHER" id="PTHR10788">
    <property type="entry name" value="TREHALOSE-6-PHOSPHATE SYNTHASE"/>
    <property type="match status" value="1"/>
</dbReference>